<dbReference type="RefSeq" id="WP_220116884.1">
    <property type="nucleotide sequence ID" value="NZ_JAHZUY010000011.1"/>
</dbReference>
<name>A0ABS7F0P5_9PROT</name>
<protein>
    <recommendedName>
        <fullName evidence="4">Invasion associated locus B family protein</fullName>
    </recommendedName>
</protein>
<reference evidence="2 3" key="1">
    <citation type="submission" date="2021-08" db="EMBL/GenBank/DDBJ databases">
        <title>Caldovatus sediminis gen. nov., sp. nov., a moderately thermophilic bacterium isolated from a hot spring.</title>
        <authorList>
            <person name="Hu C.-J."/>
            <person name="Li W.-J."/>
            <person name="Xian W.-D."/>
        </authorList>
    </citation>
    <scope>NUCLEOTIDE SEQUENCE [LARGE SCALE GENOMIC DNA]</scope>
    <source>
        <strain evidence="2 3">SYSU G05006</strain>
    </source>
</reference>
<evidence type="ECO:0000313" key="2">
    <source>
        <dbReference type="EMBL" id="MBW8269129.1"/>
    </source>
</evidence>
<gene>
    <name evidence="2" type="ORF">K1J50_06465</name>
</gene>
<evidence type="ECO:0008006" key="4">
    <source>
        <dbReference type="Google" id="ProtNLM"/>
    </source>
</evidence>
<keyword evidence="1" id="KW-0732">Signal</keyword>
<keyword evidence="3" id="KW-1185">Reference proteome</keyword>
<feature type="chain" id="PRO_5047096022" description="Invasion associated locus B family protein" evidence="1">
    <location>
        <begin position="28"/>
        <end position="217"/>
    </location>
</feature>
<feature type="signal peptide" evidence="1">
    <location>
        <begin position="1"/>
        <end position="27"/>
    </location>
</feature>
<organism evidence="2 3">
    <name type="scientific">Caldovatus aquaticus</name>
    <dbReference type="NCBI Taxonomy" id="2865671"/>
    <lineage>
        <taxon>Bacteria</taxon>
        <taxon>Pseudomonadati</taxon>
        <taxon>Pseudomonadota</taxon>
        <taxon>Alphaproteobacteria</taxon>
        <taxon>Acetobacterales</taxon>
        <taxon>Roseomonadaceae</taxon>
        <taxon>Caldovatus</taxon>
    </lineage>
</organism>
<proteinExistence type="predicted"/>
<sequence>MRRTATAACARAALLLLLLLPPLPAAAQPAPPQVEEEIGTWRLRCAVDRMTDRAECVLRHRDWIEPPAPGQAGLALEVQNRGGRLVPVVTARDIPLEGAARGLLALTGTAQLRFPPHRLLEMPCGLEGRSLVCAPRPGPDLLRAAEELPEATRALVRMVGLGTGGGPLSEPTELPLSGTREALARFRQIAPEPPPLPLPPGAEVRELLERLRRLFGP</sequence>
<accession>A0ABS7F0P5</accession>
<dbReference type="Proteomes" id="UP001519924">
    <property type="component" value="Unassembled WGS sequence"/>
</dbReference>
<evidence type="ECO:0000313" key="3">
    <source>
        <dbReference type="Proteomes" id="UP001519924"/>
    </source>
</evidence>
<evidence type="ECO:0000256" key="1">
    <source>
        <dbReference type="SAM" id="SignalP"/>
    </source>
</evidence>
<dbReference type="EMBL" id="JAHZUY010000011">
    <property type="protein sequence ID" value="MBW8269129.1"/>
    <property type="molecule type" value="Genomic_DNA"/>
</dbReference>
<comment type="caution">
    <text evidence="2">The sequence shown here is derived from an EMBL/GenBank/DDBJ whole genome shotgun (WGS) entry which is preliminary data.</text>
</comment>